<keyword evidence="10" id="KW-1185">Reference proteome</keyword>
<dbReference type="GO" id="GO:0000036">
    <property type="term" value="F:acyl carrier activity"/>
    <property type="evidence" value="ECO:0007669"/>
    <property type="project" value="UniProtKB-UniRule"/>
</dbReference>
<dbReference type="HAMAP" id="MF_01217">
    <property type="entry name" value="Acyl_carrier"/>
    <property type="match status" value="1"/>
</dbReference>
<evidence type="ECO:0000313" key="9">
    <source>
        <dbReference type="EMBL" id="RIA64956.1"/>
    </source>
</evidence>
<accession>A0A397QVK1</accession>
<evidence type="ECO:0000256" key="6">
    <source>
        <dbReference type="ARBA" id="ARBA00023160"/>
    </source>
</evidence>
<dbReference type="UniPathway" id="UPA00094"/>
<feature type="modified residue" description="O-(pantetheine 4'-phosphoryl)serine" evidence="7">
    <location>
        <position position="38"/>
    </location>
</feature>
<dbReference type="InterPro" id="IPR009081">
    <property type="entry name" value="PP-bd_ACP"/>
</dbReference>
<keyword evidence="2 7" id="KW-0444">Lipid biosynthesis</keyword>
<name>A0A397QVK1_9MOLU</name>
<comment type="PTM">
    <text evidence="7">4'-phosphopantetheine is transferred from CoA to a specific serine of apo-ACP by AcpS. This modification is essential for activity because fatty acids are bound in thioester linkage to the sulfhydryl of the prosthetic group.</text>
</comment>
<keyword evidence="7" id="KW-0963">Cytoplasm</keyword>
<organism evidence="9 10">
    <name type="scientific">Anaeroplasma bactoclasticum</name>
    <dbReference type="NCBI Taxonomy" id="2088"/>
    <lineage>
        <taxon>Bacteria</taxon>
        <taxon>Bacillati</taxon>
        <taxon>Mycoplasmatota</taxon>
        <taxon>Mollicutes</taxon>
        <taxon>Anaeroplasmatales</taxon>
        <taxon>Anaeroplasmataceae</taxon>
        <taxon>Anaeroplasma</taxon>
    </lineage>
</organism>
<dbReference type="InParanoid" id="A0A397QVK1"/>
<comment type="similarity">
    <text evidence="7">Belongs to the acyl carrier protein (ACP) family.</text>
</comment>
<dbReference type="PROSITE" id="PS50075">
    <property type="entry name" value="CARRIER"/>
    <property type="match status" value="1"/>
</dbReference>
<dbReference type="Proteomes" id="UP000266506">
    <property type="component" value="Unassembled WGS sequence"/>
</dbReference>
<evidence type="ECO:0000256" key="3">
    <source>
        <dbReference type="ARBA" id="ARBA00022553"/>
    </source>
</evidence>
<evidence type="ECO:0000313" key="10">
    <source>
        <dbReference type="Proteomes" id="UP000266506"/>
    </source>
</evidence>
<sequence length="80" mass="9061">MKKTCTFEDIKTMLIECANVNEEITPDSVLKTDLGIDSIYAVEMILALEEKFGIQIEMNEMDTMMTVKEVVKVVEGKLEV</sequence>
<dbReference type="GO" id="GO:0005829">
    <property type="term" value="C:cytosol"/>
    <property type="evidence" value="ECO:0007669"/>
    <property type="project" value="TreeGrafter"/>
</dbReference>
<dbReference type="InterPro" id="IPR036736">
    <property type="entry name" value="ACP-like_sf"/>
</dbReference>
<dbReference type="Pfam" id="PF00550">
    <property type="entry name" value="PP-binding"/>
    <property type="match status" value="1"/>
</dbReference>
<evidence type="ECO:0000256" key="1">
    <source>
        <dbReference type="ARBA" id="ARBA00022450"/>
    </source>
</evidence>
<dbReference type="InterPro" id="IPR003231">
    <property type="entry name" value="ACP"/>
</dbReference>
<evidence type="ECO:0000256" key="4">
    <source>
        <dbReference type="ARBA" id="ARBA00022832"/>
    </source>
</evidence>
<dbReference type="GO" id="GO:0016020">
    <property type="term" value="C:membrane"/>
    <property type="evidence" value="ECO:0007669"/>
    <property type="project" value="GOC"/>
</dbReference>
<keyword evidence="5 7" id="KW-0443">Lipid metabolism</keyword>
<reference evidence="9 10" key="1">
    <citation type="submission" date="2018-08" db="EMBL/GenBank/DDBJ databases">
        <title>Genomic Encyclopedia of Archaeal and Bacterial Type Strains, Phase II (KMG-II): from individual species to whole genera.</title>
        <authorList>
            <person name="Goeker M."/>
        </authorList>
    </citation>
    <scope>NUCLEOTIDE SEQUENCE [LARGE SCALE GENOMIC DNA]</scope>
    <source>
        <strain evidence="9 10">ATCC 27112</strain>
    </source>
</reference>
<keyword evidence="4 7" id="KW-0276">Fatty acid metabolism</keyword>
<comment type="pathway">
    <text evidence="7">Lipid metabolism; fatty acid biosynthesis.</text>
</comment>
<dbReference type="EMBL" id="QXEV01000028">
    <property type="protein sequence ID" value="RIA64956.1"/>
    <property type="molecule type" value="Genomic_DNA"/>
</dbReference>
<dbReference type="SUPFAM" id="SSF47336">
    <property type="entry name" value="ACP-like"/>
    <property type="match status" value="1"/>
</dbReference>
<keyword evidence="6 7" id="KW-0275">Fatty acid biosynthesis</keyword>
<feature type="domain" description="Carrier" evidence="8">
    <location>
        <begin position="4"/>
        <end position="78"/>
    </location>
</feature>
<protein>
    <recommendedName>
        <fullName evidence="7">Acyl carrier protein</fullName>
        <shortName evidence="7">ACP</shortName>
    </recommendedName>
</protein>
<keyword evidence="1 7" id="KW-0596">Phosphopantetheine</keyword>
<dbReference type="GO" id="GO:0009245">
    <property type="term" value="P:lipid A biosynthetic process"/>
    <property type="evidence" value="ECO:0007669"/>
    <property type="project" value="TreeGrafter"/>
</dbReference>
<dbReference type="GO" id="GO:0000035">
    <property type="term" value="F:acyl binding"/>
    <property type="evidence" value="ECO:0007669"/>
    <property type="project" value="TreeGrafter"/>
</dbReference>
<evidence type="ECO:0000259" key="8">
    <source>
        <dbReference type="PROSITE" id="PS50075"/>
    </source>
</evidence>
<dbReference type="Gene3D" id="1.10.1200.10">
    <property type="entry name" value="ACP-like"/>
    <property type="match status" value="1"/>
</dbReference>
<dbReference type="PANTHER" id="PTHR20863:SF76">
    <property type="entry name" value="CARRIER DOMAIN-CONTAINING PROTEIN"/>
    <property type="match status" value="1"/>
</dbReference>
<comment type="function">
    <text evidence="7">Carrier of the growing fatty acid chain in fatty acid biosynthesis.</text>
</comment>
<comment type="subcellular location">
    <subcellularLocation>
        <location evidence="7">Cytoplasm</location>
    </subcellularLocation>
</comment>
<evidence type="ECO:0000256" key="2">
    <source>
        <dbReference type="ARBA" id="ARBA00022516"/>
    </source>
</evidence>
<dbReference type="AlphaFoldDB" id="A0A397QVK1"/>
<gene>
    <name evidence="7" type="primary">acpP</name>
    <name evidence="9" type="ORF">EI71_01736</name>
</gene>
<keyword evidence="3 7" id="KW-0597">Phosphoprotein</keyword>
<comment type="caution">
    <text evidence="9">The sequence shown here is derived from an EMBL/GenBank/DDBJ whole genome shotgun (WGS) entry which is preliminary data.</text>
</comment>
<dbReference type="OrthoDB" id="9804551at2"/>
<evidence type="ECO:0000256" key="7">
    <source>
        <dbReference type="HAMAP-Rule" id="MF_01217"/>
    </source>
</evidence>
<evidence type="ECO:0000256" key="5">
    <source>
        <dbReference type="ARBA" id="ARBA00023098"/>
    </source>
</evidence>
<dbReference type="PANTHER" id="PTHR20863">
    <property type="entry name" value="ACYL CARRIER PROTEIN"/>
    <property type="match status" value="1"/>
</dbReference>
<dbReference type="RefSeq" id="WP_119016815.1">
    <property type="nucleotide sequence ID" value="NZ_QXEV01000028.1"/>
</dbReference>
<proteinExistence type="inferred from homology"/>